<name>A0A6S7H088_PARCT</name>
<dbReference type="Proteomes" id="UP001152795">
    <property type="component" value="Unassembled WGS sequence"/>
</dbReference>
<dbReference type="AlphaFoldDB" id="A0A6S7H088"/>
<keyword evidence="3" id="KW-1185">Reference proteome</keyword>
<evidence type="ECO:0000256" key="1">
    <source>
        <dbReference type="SAM" id="MobiDB-lite"/>
    </source>
</evidence>
<dbReference type="EMBL" id="CACRXK020001746">
    <property type="protein sequence ID" value="CAB3990897.1"/>
    <property type="molecule type" value="Genomic_DNA"/>
</dbReference>
<comment type="caution">
    <text evidence="2">The sequence shown here is derived from an EMBL/GenBank/DDBJ whole genome shotgun (WGS) entry which is preliminary data.</text>
</comment>
<evidence type="ECO:0000313" key="2">
    <source>
        <dbReference type="EMBL" id="CAB3990897.1"/>
    </source>
</evidence>
<organism evidence="2 3">
    <name type="scientific">Paramuricea clavata</name>
    <name type="common">Red gorgonian</name>
    <name type="synonym">Violescent sea-whip</name>
    <dbReference type="NCBI Taxonomy" id="317549"/>
    <lineage>
        <taxon>Eukaryota</taxon>
        <taxon>Metazoa</taxon>
        <taxon>Cnidaria</taxon>
        <taxon>Anthozoa</taxon>
        <taxon>Octocorallia</taxon>
        <taxon>Malacalcyonacea</taxon>
        <taxon>Plexauridae</taxon>
        <taxon>Paramuricea</taxon>
    </lineage>
</organism>
<gene>
    <name evidence="2" type="ORF">PACLA_8A041552</name>
</gene>
<feature type="compositionally biased region" description="Polar residues" evidence="1">
    <location>
        <begin position="21"/>
        <end position="32"/>
    </location>
</feature>
<protein>
    <submittedName>
        <fullName evidence="2">Uncharacterized protein</fullName>
    </submittedName>
</protein>
<reference evidence="2" key="1">
    <citation type="submission" date="2020-04" db="EMBL/GenBank/DDBJ databases">
        <authorList>
            <person name="Alioto T."/>
            <person name="Alioto T."/>
            <person name="Gomez Garrido J."/>
        </authorList>
    </citation>
    <scope>NUCLEOTIDE SEQUENCE</scope>
    <source>
        <strain evidence="2">A484AB</strain>
    </source>
</reference>
<feature type="compositionally biased region" description="Basic and acidic residues" evidence="1">
    <location>
        <begin position="1"/>
        <end position="19"/>
    </location>
</feature>
<dbReference type="OrthoDB" id="5982223at2759"/>
<feature type="region of interest" description="Disordered" evidence="1">
    <location>
        <begin position="1"/>
        <end position="32"/>
    </location>
</feature>
<proteinExistence type="predicted"/>
<accession>A0A6S7H088</accession>
<evidence type="ECO:0000313" key="3">
    <source>
        <dbReference type="Proteomes" id="UP001152795"/>
    </source>
</evidence>
<sequence length="146" mass="17030">MYVKEKEPSEMYDIDKEIESLSPSRNDSYSENEFQDDELDGYLRSTENHFIVPLLMNCKQENTDIISTSIPFEVQQNALLVIDMDTLVEREDILSDNNGEWKHNGCKTKFFVTTKDSDDRVIGLTRVSKEERGDIAVRRRYHRTTG</sequence>